<dbReference type="EMBL" id="GBRH01239941">
    <property type="protein sequence ID" value="JAD57954.1"/>
    <property type="molecule type" value="Transcribed_RNA"/>
</dbReference>
<protein>
    <submittedName>
        <fullName evidence="1">Uncharacterized protein</fullName>
    </submittedName>
</protein>
<name>A0A0A9B1T1_ARUDO</name>
<accession>A0A0A9B1T1</accession>
<sequence>MERHLTLSLTVRRPTSPGCCPATRCTRRSRPGGSSSSCIDIHTYMCVLSVK</sequence>
<reference evidence="1" key="2">
    <citation type="journal article" date="2015" name="Data Brief">
        <title>Shoot transcriptome of the giant reed, Arundo donax.</title>
        <authorList>
            <person name="Barrero R.A."/>
            <person name="Guerrero F.D."/>
            <person name="Moolhuijzen P."/>
            <person name="Goolsby J.A."/>
            <person name="Tidwell J."/>
            <person name="Bellgard S.E."/>
            <person name="Bellgard M.I."/>
        </authorList>
    </citation>
    <scope>NUCLEOTIDE SEQUENCE</scope>
    <source>
        <tissue evidence="1">Shoot tissue taken approximately 20 cm above the soil surface</tissue>
    </source>
</reference>
<organism evidence="1">
    <name type="scientific">Arundo donax</name>
    <name type="common">Giant reed</name>
    <name type="synonym">Donax arundinaceus</name>
    <dbReference type="NCBI Taxonomy" id="35708"/>
    <lineage>
        <taxon>Eukaryota</taxon>
        <taxon>Viridiplantae</taxon>
        <taxon>Streptophyta</taxon>
        <taxon>Embryophyta</taxon>
        <taxon>Tracheophyta</taxon>
        <taxon>Spermatophyta</taxon>
        <taxon>Magnoliopsida</taxon>
        <taxon>Liliopsida</taxon>
        <taxon>Poales</taxon>
        <taxon>Poaceae</taxon>
        <taxon>PACMAD clade</taxon>
        <taxon>Arundinoideae</taxon>
        <taxon>Arundineae</taxon>
        <taxon>Arundo</taxon>
    </lineage>
</organism>
<dbReference type="AlphaFoldDB" id="A0A0A9B1T1"/>
<reference evidence="1" key="1">
    <citation type="submission" date="2014-09" db="EMBL/GenBank/DDBJ databases">
        <authorList>
            <person name="Magalhaes I.L.F."/>
            <person name="Oliveira U."/>
            <person name="Santos F.R."/>
            <person name="Vidigal T.H.D.A."/>
            <person name="Brescovit A.D."/>
            <person name="Santos A.J."/>
        </authorList>
    </citation>
    <scope>NUCLEOTIDE SEQUENCE</scope>
    <source>
        <tissue evidence="1">Shoot tissue taken approximately 20 cm above the soil surface</tissue>
    </source>
</reference>
<proteinExistence type="predicted"/>
<evidence type="ECO:0000313" key="1">
    <source>
        <dbReference type="EMBL" id="JAD57954.1"/>
    </source>
</evidence>